<dbReference type="PROSITE" id="PS50943">
    <property type="entry name" value="HTH_CROC1"/>
    <property type="match status" value="1"/>
</dbReference>
<reference evidence="2 3" key="1">
    <citation type="submission" date="2019-08" db="EMBL/GenBank/DDBJ databases">
        <title>In-depth cultivation of the pig gut microbiome towards novel bacterial diversity and tailored functional studies.</title>
        <authorList>
            <person name="Wylensek D."/>
            <person name="Hitch T.C.A."/>
            <person name="Clavel T."/>
        </authorList>
    </citation>
    <scope>NUCLEOTIDE SEQUENCE [LARGE SCALE GENOMIC DNA]</scope>
    <source>
        <strain evidence="2 3">BL-389-WT-3D</strain>
    </source>
</reference>
<dbReference type="SUPFAM" id="SSF52980">
    <property type="entry name" value="Restriction endonuclease-like"/>
    <property type="match status" value="1"/>
</dbReference>
<dbReference type="Pfam" id="PF01381">
    <property type="entry name" value="HTH_3"/>
    <property type="match status" value="1"/>
</dbReference>
<dbReference type="CDD" id="cd06260">
    <property type="entry name" value="DUF820-like"/>
    <property type="match status" value="1"/>
</dbReference>
<organism evidence="2 3">
    <name type="scientific">Clostridium scindens (strain JCM 10418 / VPI 12708)</name>
    <dbReference type="NCBI Taxonomy" id="29347"/>
    <lineage>
        <taxon>Bacteria</taxon>
        <taxon>Bacillati</taxon>
        <taxon>Bacillota</taxon>
        <taxon>Clostridia</taxon>
        <taxon>Lachnospirales</taxon>
        <taxon>Lachnospiraceae</taxon>
    </lineage>
</organism>
<feature type="domain" description="HTH cro/C1-type" evidence="1">
    <location>
        <begin position="8"/>
        <end position="63"/>
    </location>
</feature>
<dbReference type="AlphaFoldDB" id="A0A844F7L3"/>
<evidence type="ECO:0000259" key="1">
    <source>
        <dbReference type="PROSITE" id="PS50943"/>
    </source>
</evidence>
<dbReference type="EMBL" id="VUMB01000010">
    <property type="protein sequence ID" value="MSS39920.1"/>
    <property type="molecule type" value="Genomic_DNA"/>
</dbReference>
<dbReference type="InterPro" id="IPR011335">
    <property type="entry name" value="Restrct_endonuc-II-like"/>
</dbReference>
<dbReference type="CDD" id="cd00093">
    <property type="entry name" value="HTH_XRE"/>
    <property type="match status" value="1"/>
</dbReference>
<gene>
    <name evidence="2" type="ORF">FYJ37_06040</name>
</gene>
<dbReference type="SUPFAM" id="SSF47413">
    <property type="entry name" value="lambda repressor-like DNA-binding domains"/>
    <property type="match status" value="1"/>
</dbReference>
<dbReference type="Pfam" id="PF05685">
    <property type="entry name" value="Uma2"/>
    <property type="match status" value="1"/>
</dbReference>
<dbReference type="Gene3D" id="3.90.1570.10">
    <property type="entry name" value="tt1808, chain A"/>
    <property type="match status" value="1"/>
</dbReference>
<dbReference type="InterPro" id="IPR008538">
    <property type="entry name" value="Uma2"/>
</dbReference>
<accession>A0A844F7L3</accession>
<evidence type="ECO:0000313" key="2">
    <source>
        <dbReference type="EMBL" id="MSS39920.1"/>
    </source>
</evidence>
<protein>
    <submittedName>
        <fullName evidence="2">Helix-turn-helix domain-containing protein</fullName>
    </submittedName>
</protein>
<dbReference type="SMART" id="SM00530">
    <property type="entry name" value="HTH_XRE"/>
    <property type="match status" value="1"/>
</dbReference>
<comment type="caution">
    <text evidence="2">The sequence shown here is derived from an EMBL/GenBank/DDBJ whole genome shotgun (WGS) entry which is preliminary data.</text>
</comment>
<evidence type="ECO:0000313" key="3">
    <source>
        <dbReference type="Proteomes" id="UP000462363"/>
    </source>
</evidence>
<dbReference type="InterPro" id="IPR012296">
    <property type="entry name" value="Nuclease_put_TT1808"/>
</dbReference>
<sequence>MPMTVEEMKRQKRMLGYTYDKIAELSGVPLGTVQKIFSGVTESPRYDTLQALEKAFKSQEGDRIEEAAAMYRARQQGNYIIEDYYALPEDRRAELIDGIIYDMSSPTSVHQLIGAEIWEQLKSYIRNSKGKCVPMLAPLDVQLDCDDRTMVQPDVLVVCDRERIHMNCVYGAPDFIVEIMSKTTRKKDSILKLNKYMNAGVREYWMVDPESRKVVVYDFAHEEYPVIYGGEDKVPVGIFEGECKVDFGEIYEYMNFLYE</sequence>
<dbReference type="InterPro" id="IPR010982">
    <property type="entry name" value="Lambda_DNA-bd_dom_sf"/>
</dbReference>
<name>A0A844F7L3_CLOSV</name>
<dbReference type="PANTHER" id="PTHR34107">
    <property type="entry name" value="SLL0198 PROTEIN-RELATED"/>
    <property type="match status" value="1"/>
</dbReference>
<proteinExistence type="predicted"/>
<dbReference type="Proteomes" id="UP000462363">
    <property type="component" value="Unassembled WGS sequence"/>
</dbReference>
<dbReference type="InterPro" id="IPR001387">
    <property type="entry name" value="Cro/C1-type_HTH"/>
</dbReference>
<dbReference type="PANTHER" id="PTHR34107:SF4">
    <property type="entry name" value="SLL1222 PROTEIN"/>
    <property type="match status" value="1"/>
</dbReference>
<dbReference type="Gene3D" id="1.10.260.40">
    <property type="entry name" value="lambda repressor-like DNA-binding domains"/>
    <property type="match status" value="1"/>
</dbReference>
<dbReference type="GO" id="GO:0003677">
    <property type="term" value="F:DNA binding"/>
    <property type="evidence" value="ECO:0007669"/>
    <property type="project" value="InterPro"/>
</dbReference>